<name>A0A1H3B9X3_9BACL</name>
<evidence type="ECO:0000256" key="1">
    <source>
        <dbReference type="SAM" id="Phobius"/>
    </source>
</evidence>
<keyword evidence="1" id="KW-1133">Transmembrane helix</keyword>
<feature type="transmembrane region" description="Helical" evidence="1">
    <location>
        <begin position="41"/>
        <end position="60"/>
    </location>
</feature>
<dbReference type="STRING" id="1048340.SAMN05444487_1168"/>
<sequence length="61" mass="6764">MVPSSQIIVLIYQGSGSITSISIQTIDHNIPDFTEPERPNLTLLTLFFLSLIALLMNGYLL</sequence>
<evidence type="ECO:0000313" key="2">
    <source>
        <dbReference type="EMBL" id="SDX38214.1"/>
    </source>
</evidence>
<keyword evidence="1" id="KW-0472">Membrane</keyword>
<proteinExistence type="predicted"/>
<gene>
    <name evidence="2" type="ORF">SAMN05444487_1168</name>
</gene>
<dbReference type="EMBL" id="FNNQ01000016">
    <property type="protein sequence ID" value="SDX38214.1"/>
    <property type="molecule type" value="Genomic_DNA"/>
</dbReference>
<keyword evidence="1" id="KW-0812">Transmembrane</keyword>
<dbReference type="AlphaFoldDB" id="A0A1H3B9X3"/>
<keyword evidence="3" id="KW-1185">Reference proteome</keyword>
<reference evidence="2 3" key="1">
    <citation type="submission" date="2016-10" db="EMBL/GenBank/DDBJ databases">
        <authorList>
            <person name="de Groot N.N."/>
        </authorList>
    </citation>
    <scope>NUCLEOTIDE SEQUENCE [LARGE SCALE GENOMIC DNA]</scope>
    <source>
        <strain evidence="2 3">DSM 45610</strain>
    </source>
</reference>
<accession>A0A1H3B9X3</accession>
<organism evidence="2 3">
    <name type="scientific">Marininema mesophilum</name>
    <dbReference type="NCBI Taxonomy" id="1048340"/>
    <lineage>
        <taxon>Bacteria</taxon>
        <taxon>Bacillati</taxon>
        <taxon>Bacillota</taxon>
        <taxon>Bacilli</taxon>
        <taxon>Bacillales</taxon>
        <taxon>Thermoactinomycetaceae</taxon>
        <taxon>Marininema</taxon>
    </lineage>
</organism>
<dbReference type="Proteomes" id="UP000198534">
    <property type="component" value="Unassembled WGS sequence"/>
</dbReference>
<evidence type="ECO:0000313" key="3">
    <source>
        <dbReference type="Proteomes" id="UP000198534"/>
    </source>
</evidence>
<protein>
    <submittedName>
        <fullName evidence="2">Uncharacterized protein</fullName>
    </submittedName>
</protein>